<dbReference type="EnsemblBacteria" id="ABD40272">
    <property type="protein sequence ID" value="ABD40272"/>
    <property type="gene ID" value="Mhun_0512"/>
</dbReference>
<dbReference type="Proteomes" id="UP000001941">
    <property type="component" value="Chromosome"/>
</dbReference>
<evidence type="ECO:0000313" key="1">
    <source>
        <dbReference type="EMBL" id="ABD40272.1"/>
    </source>
</evidence>
<dbReference type="Pfam" id="PF07747">
    <property type="entry name" value="MTH865"/>
    <property type="match status" value="1"/>
</dbReference>
<accession>Q2FLG0</accession>
<dbReference type="HOGENOM" id="CLU_193458_0_0_2"/>
<dbReference type="InterPro" id="IPR036825">
    <property type="entry name" value="MTH865-like_sf"/>
</dbReference>
<name>Q2FLG0_METHJ</name>
<dbReference type="SUPFAM" id="SSF69025">
    <property type="entry name" value="Hypothetical protein MTH865"/>
    <property type="match status" value="1"/>
</dbReference>
<dbReference type="STRING" id="323259.Mhun_0512"/>
<dbReference type="EMBL" id="CP000254">
    <property type="protein sequence ID" value="ABD40272.1"/>
    <property type="molecule type" value="Genomic_DNA"/>
</dbReference>
<dbReference type="Gene3D" id="1.10.238.80">
    <property type="entry name" value="MTH865-like"/>
    <property type="match status" value="1"/>
</dbReference>
<gene>
    <name evidence="1" type="ordered locus">Mhun_0512</name>
</gene>
<proteinExistence type="predicted"/>
<dbReference type="AlphaFoldDB" id="Q2FLG0"/>
<dbReference type="InterPro" id="IPR024093">
    <property type="entry name" value="Uncharacterised_MTH865"/>
</dbReference>
<dbReference type="InParanoid" id="Q2FLG0"/>
<sequence length="81" mass="8762">MGMRDELFSKWIEAMKEVKFPVSSVDEVYAGLPKGAESNISVGGLVVCNTGDLFGRFIKPTDFPIESAQALANLILDRAGL</sequence>
<dbReference type="KEGG" id="mhu:Mhun_0512"/>
<reference evidence="2" key="1">
    <citation type="journal article" date="2016" name="Stand. Genomic Sci.">
        <title>Complete genome sequence of Methanospirillum hungatei type strain JF1.</title>
        <authorList>
            <person name="Gunsalus R.P."/>
            <person name="Cook L.E."/>
            <person name="Crable B."/>
            <person name="Rohlin L."/>
            <person name="McDonald E."/>
            <person name="Mouttaki H."/>
            <person name="Sieber J.R."/>
            <person name="Poweleit N."/>
            <person name="Zhou H."/>
            <person name="Lapidus A.L."/>
            <person name="Daligault H.E."/>
            <person name="Land M."/>
            <person name="Gilna P."/>
            <person name="Ivanova N."/>
            <person name="Kyrpides N."/>
            <person name="Culley D.E."/>
            <person name="McInerney M.J."/>
        </authorList>
    </citation>
    <scope>NUCLEOTIDE SEQUENCE [LARGE SCALE GENOMIC DNA]</scope>
    <source>
        <strain evidence="2">ATCC 27890 / DSM 864 / NBRC 100397 / JF-1</strain>
    </source>
</reference>
<protein>
    <recommendedName>
        <fullName evidence="3">MTH865-like protein</fullName>
    </recommendedName>
</protein>
<dbReference type="eggNOG" id="arCOG02797">
    <property type="taxonomic scope" value="Archaea"/>
</dbReference>
<evidence type="ECO:0000313" key="2">
    <source>
        <dbReference type="Proteomes" id="UP000001941"/>
    </source>
</evidence>
<organism evidence="1 2">
    <name type="scientific">Methanospirillum hungatei JF-1 (strain ATCC 27890 / DSM 864 / NBRC 100397 / JF-1)</name>
    <dbReference type="NCBI Taxonomy" id="323259"/>
    <lineage>
        <taxon>Archaea</taxon>
        <taxon>Methanobacteriati</taxon>
        <taxon>Methanobacteriota</taxon>
        <taxon>Stenosarchaea group</taxon>
        <taxon>Methanomicrobia</taxon>
        <taxon>Methanomicrobiales</taxon>
        <taxon>Methanospirillaceae</taxon>
        <taxon>Methanospirillum</taxon>
    </lineage>
</organism>
<evidence type="ECO:0008006" key="3">
    <source>
        <dbReference type="Google" id="ProtNLM"/>
    </source>
</evidence>
<keyword evidence="2" id="KW-1185">Reference proteome</keyword>